<reference evidence="10" key="1">
    <citation type="journal article" date="2019" name="Int. J. Syst. Evol. Microbiol.">
        <title>The Global Catalogue of Microorganisms (GCM) 10K type strain sequencing project: providing services to taxonomists for standard genome sequencing and annotation.</title>
        <authorList>
            <consortium name="The Broad Institute Genomics Platform"/>
            <consortium name="The Broad Institute Genome Sequencing Center for Infectious Disease"/>
            <person name="Wu L."/>
            <person name="Ma J."/>
        </authorList>
    </citation>
    <scope>NUCLEOTIDE SEQUENCE [LARGE SCALE GENOMIC DNA]</scope>
    <source>
        <strain evidence="10">KCTC 42730</strain>
    </source>
</reference>
<dbReference type="EMBL" id="JBHRSD010000029">
    <property type="protein sequence ID" value="MFC3033880.1"/>
    <property type="molecule type" value="Genomic_DNA"/>
</dbReference>
<feature type="signal peptide" evidence="7">
    <location>
        <begin position="1"/>
        <end position="20"/>
    </location>
</feature>
<keyword evidence="4 9" id="KW-0378">Hydrolase</keyword>
<dbReference type="RefSeq" id="WP_377126113.1">
    <property type="nucleotide sequence ID" value="NZ_JBHRSD010000029.1"/>
</dbReference>
<dbReference type="PANTHER" id="PTHR21666">
    <property type="entry name" value="PEPTIDASE-RELATED"/>
    <property type="match status" value="1"/>
</dbReference>
<dbReference type="Pfam" id="PF01551">
    <property type="entry name" value="Peptidase_M23"/>
    <property type="match status" value="1"/>
</dbReference>
<evidence type="ECO:0000256" key="3">
    <source>
        <dbReference type="ARBA" id="ARBA00022723"/>
    </source>
</evidence>
<dbReference type="PRINTS" id="PR00933">
    <property type="entry name" value="BLYTICPTASE"/>
</dbReference>
<dbReference type="InterPro" id="IPR011055">
    <property type="entry name" value="Dup_hybrid_motif"/>
</dbReference>
<keyword evidence="5" id="KW-0862">Zinc</keyword>
<gene>
    <name evidence="9" type="ORF">ACFOEE_15280</name>
</gene>
<comment type="caution">
    <text evidence="9">The sequence shown here is derived from an EMBL/GenBank/DDBJ whole genome shotgun (WGS) entry which is preliminary data.</text>
</comment>
<evidence type="ECO:0000256" key="4">
    <source>
        <dbReference type="ARBA" id="ARBA00022801"/>
    </source>
</evidence>
<evidence type="ECO:0000256" key="5">
    <source>
        <dbReference type="ARBA" id="ARBA00022833"/>
    </source>
</evidence>
<organism evidence="9 10">
    <name type="scientific">Pseudoalteromonas fenneropenaei</name>
    <dbReference type="NCBI Taxonomy" id="1737459"/>
    <lineage>
        <taxon>Bacteria</taxon>
        <taxon>Pseudomonadati</taxon>
        <taxon>Pseudomonadota</taxon>
        <taxon>Gammaproteobacteria</taxon>
        <taxon>Alteromonadales</taxon>
        <taxon>Pseudoalteromonadaceae</taxon>
        <taxon>Pseudoalteromonas</taxon>
    </lineage>
</organism>
<accession>A0ABV7CML3</accession>
<dbReference type="EC" id="3.4.24.-" evidence="9"/>
<dbReference type="InterPro" id="IPR000841">
    <property type="entry name" value="Pept_M23A_Blytic"/>
</dbReference>
<protein>
    <submittedName>
        <fullName evidence="9">M23 family metallopeptidase</fullName>
        <ecNumber evidence="9">3.4.24.-</ecNumber>
    </submittedName>
</protein>
<evidence type="ECO:0000259" key="8">
    <source>
        <dbReference type="Pfam" id="PF01551"/>
    </source>
</evidence>
<keyword evidence="3" id="KW-0479">Metal-binding</keyword>
<evidence type="ECO:0000256" key="6">
    <source>
        <dbReference type="ARBA" id="ARBA00023049"/>
    </source>
</evidence>
<evidence type="ECO:0000256" key="1">
    <source>
        <dbReference type="ARBA" id="ARBA00001947"/>
    </source>
</evidence>
<sequence>MNKVTPLLFAASVLSSAALAEGQHSHYAGFQFNDNAVAELKLSSLLQLDSDQFVFNNQLQGLDWQQELAGSAPFTLEQQQVIMNFAGHYSINPHLLLTLMEVGSGLLSDFSEEKLAAPFGDLSEASGFAAQVEDVAALLYQRFYAYREFAEQLKKPTSKGLAARFQHTAATVAVQSLLNHGHTDTSLADVVTQYQLHFAKQQQTLLRDPQKMQAEGLVAEQAVNNFASFSMSLPWPYGNYWYSGGAHSNTGSGYPYSSLDFNNGSGGWGSNTPWVQASHSGTVTRYSSCNMRITHSSGYATQYYHMDSLQYNTNAYVNGGAWIGRYANNLNQALCQGGQSSGPHVHFSLLYNGYFVTLQNQYISGYRVDVGNSNYDSNCNNFYFEKNGRKTCAWSPLYNN</sequence>
<dbReference type="InterPro" id="IPR050570">
    <property type="entry name" value="Cell_wall_metabolism_enzyme"/>
</dbReference>
<feature type="domain" description="M23ase beta-sheet core" evidence="8">
    <location>
        <begin position="272"/>
        <end position="354"/>
    </location>
</feature>
<dbReference type="SUPFAM" id="SSF51261">
    <property type="entry name" value="Duplicated hybrid motif"/>
    <property type="match status" value="1"/>
</dbReference>
<dbReference type="Gene3D" id="2.70.70.10">
    <property type="entry name" value="Glucose Permease (Domain IIA)"/>
    <property type="match status" value="1"/>
</dbReference>
<keyword evidence="7" id="KW-0732">Signal</keyword>
<keyword evidence="6" id="KW-0482">Metalloprotease</keyword>
<keyword evidence="10" id="KW-1185">Reference proteome</keyword>
<dbReference type="Proteomes" id="UP001595453">
    <property type="component" value="Unassembled WGS sequence"/>
</dbReference>
<dbReference type="CDD" id="cd12797">
    <property type="entry name" value="M23_peptidase"/>
    <property type="match status" value="1"/>
</dbReference>
<evidence type="ECO:0000256" key="2">
    <source>
        <dbReference type="ARBA" id="ARBA00022670"/>
    </source>
</evidence>
<evidence type="ECO:0000313" key="9">
    <source>
        <dbReference type="EMBL" id="MFC3033880.1"/>
    </source>
</evidence>
<comment type="cofactor">
    <cofactor evidence="1">
        <name>Zn(2+)</name>
        <dbReference type="ChEBI" id="CHEBI:29105"/>
    </cofactor>
</comment>
<dbReference type="InterPro" id="IPR016047">
    <property type="entry name" value="M23ase_b-sheet_dom"/>
</dbReference>
<keyword evidence="2" id="KW-0645">Protease</keyword>
<name>A0ABV7CML3_9GAMM</name>
<evidence type="ECO:0000256" key="7">
    <source>
        <dbReference type="SAM" id="SignalP"/>
    </source>
</evidence>
<evidence type="ECO:0000313" key="10">
    <source>
        <dbReference type="Proteomes" id="UP001595453"/>
    </source>
</evidence>
<feature type="chain" id="PRO_5046084217" evidence="7">
    <location>
        <begin position="21"/>
        <end position="400"/>
    </location>
</feature>
<dbReference type="GO" id="GO:0016787">
    <property type="term" value="F:hydrolase activity"/>
    <property type="evidence" value="ECO:0007669"/>
    <property type="project" value="UniProtKB-KW"/>
</dbReference>
<dbReference type="PANTHER" id="PTHR21666:SF288">
    <property type="entry name" value="CELL DIVISION PROTEIN YTFB"/>
    <property type="match status" value="1"/>
</dbReference>
<proteinExistence type="predicted"/>